<evidence type="ECO:0000313" key="2">
    <source>
        <dbReference type="EMBL" id="VEL10949.1"/>
    </source>
</evidence>
<accession>A0A448WG36</accession>
<feature type="compositionally biased region" description="Polar residues" evidence="1">
    <location>
        <begin position="1"/>
        <end position="13"/>
    </location>
</feature>
<gene>
    <name evidence="2" type="ORF">PXEA_LOCUS4389</name>
</gene>
<keyword evidence="3" id="KW-1185">Reference proteome</keyword>
<evidence type="ECO:0000256" key="1">
    <source>
        <dbReference type="SAM" id="MobiDB-lite"/>
    </source>
</evidence>
<organism evidence="2 3">
    <name type="scientific">Protopolystoma xenopodis</name>
    <dbReference type="NCBI Taxonomy" id="117903"/>
    <lineage>
        <taxon>Eukaryota</taxon>
        <taxon>Metazoa</taxon>
        <taxon>Spiralia</taxon>
        <taxon>Lophotrochozoa</taxon>
        <taxon>Platyhelminthes</taxon>
        <taxon>Monogenea</taxon>
        <taxon>Polyopisthocotylea</taxon>
        <taxon>Polystomatidea</taxon>
        <taxon>Polystomatidae</taxon>
        <taxon>Protopolystoma</taxon>
    </lineage>
</organism>
<protein>
    <submittedName>
        <fullName evidence="2">Uncharacterized protein</fullName>
    </submittedName>
</protein>
<dbReference type="EMBL" id="CAAALY010010378">
    <property type="protein sequence ID" value="VEL10949.1"/>
    <property type="molecule type" value="Genomic_DNA"/>
</dbReference>
<name>A0A448WG36_9PLAT</name>
<sequence length="358" mass="39282">MADDFGQNSTRQSGLLFKSVCPPPDSSHTSDPASFLPLIEDDAAVLSADLRPKGLKHSTSRLAHLWSCSKPSNICLLPQSSASLLSFSKPLFSPSASEKDLVELPQDLTNGRNFDSSALMSIVSTPKAPISLVLSGLASPLSFGHRITSNSSSQRKIDPTFNSTRPRVWESPIHAYDSWPYWHENSMNSSSTETTPISVSPAFEVQREKDAEAKTVVGPIELSGVYDSTIGPPSHFNNRCIRQFSEFPGESKIEAQVQDFELISDCLAESATDESLNWDIGALSHRTQLFARYLSDELRMEIPESDVSDPADCWPETEFNEALVGLCDDPLSDKHFCSISGPDISSEPLTCMPDHRSR</sequence>
<reference evidence="2" key="1">
    <citation type="submission" date="2018-11" db="EMBL/GenBank/DDBJ databases">
        <authorList>
            <consortium name="Pathogen Informatics"/>
        </authorList>
    </citation>
    <scope>NUCLEOTIDE SEQUENCE</scope>
</reference>
<dbReference type="AlphaFoldDB" id="A0A448WG36"/>
<dbReference type="Proteomes" id="UP000784294">
    <property type="component" value="Unassembled WGS sequence"/>
</dbReference>
<feature type="region of interest" description="Disordered" evidence="1">
    <location>
        <begin position="1"/>
        <end position="33"/>
    </location>
</feature>
<evidence type="ECO:0000313" key="3">
    <source>
        <dbReference type="Proteomes" id="UP000784294"/>
    </source>
</evidence>
<comment type="caution">
    <text evidence="2">The sequence shown here is derived from an EMBL/GenBank/DDBJ whole genome shotgun (WGS) entry which is preliminary data.</text>
</comment>
<proteinExistence type="predicted"/>